<gene>
    <name evidence="2" type="ORF">MEUPH1_LOCUS13320</name>
    <name evidence="1" type="ORF">MEUPH1_LOCUS8987</name>
</gene>
<evidence type="ECO:0000313" key="3">
    <source>
        <dbReference type="Proteomes" id="UP001160148"/>
    </source>
</evidence>
<proteinExistence type="predicted"/>
<evidence type="ECO:0000313" key="1">
    <source>
        <dbReference type="EMBL" id="CAI6352786.1"/>
    </source>
</evidence>
<reference evidence="1 3" key="1">
    <citation type="submission" date="2023-01" db="EMBL/GenBank/DDBJ databases">
        <authorList>
            <person name="Whitehead M."/>
        </authorList>
    </citation>
    <scope>NUCLEOTIDE SEQUENCE [LARGE SCALE GENOMIC DNA]</scope>
</reference>
<dbReference type="AlphaFoldDB" id="A0AAV0WAG9"/>
<protein>
    <submittedName>
        <fullName evidence="1">Uncharacterized protein</fullName>
    </submittedName>
</protein>
<evidence type="ECO:0000313" key="2">
    <source>
        <dbReference type="EMBL" id="CAI6357724.1"/>
    </source>
</evidence>
<name>A0AAV0WAG9_9HEMI</name>
<organism evidence="1 3">
    <name type="scientific">Macrosiphum euphorbiae</name>
    <name type="common">potato aphid</name>
    <dbReference type="NCBI Taxonomy" id="13131"/>
    <lineage>
        <taxon>Eukaryota</taxon>
        <taxon>Metazoa</taxon>
        <taxon>Ecdysozoa</taxon>
        <taxon>Arthropoda</taxon>
        <taxon>Hexapoda</taxon>
        <taxon>Insecta</taxon>
        <taxon>Pterygota</taxon>
        <taxon>Neoptera</taxon>
        <taxon>Paraneoptera</taxon>
        <taxon>Hemiptera</taxon>
        <taxon>Sternorrhyncha</taxon>
        <taxon>Aphidomorpha</taxon>
        <taxon>Aphidoidea</taxon>
        <taxon>Aphididae</taxon>
        <taxon>Macrosiphini</taxon>
        <taxon>Macrosiphum</taxon>
    </lineage>
</organism>
<dbReference type="Proteomes" id="UP001160148">
    <property type="component" value="Unassembled WGS sequence"/>
</dbReference>
<keyword evidence="3" id="KW-1185">Reference proteome</keyword>
<accession>A0AAV0WAG9</accession>
<sequence length="105" mass="11868">MSARKLKSGESAKKIKPWSLEAQMEFIKPYLFTENDNEVSNIPALPESPISVSSPLNDSTFVYEESCEAIEKNDELNTHHKETSGKKFLVTKKKLIQLQTCYAST</sequence>
<comment type="caution">
    <text evidence="1">The sequence shown here is derived from an EMBL/GenBank/DDBJ whole genome shotgun (WGS) entry which is preliminary data.</text>
</comment>
<dbReference type="EMBL" id="CARXXK010000002">
    <property type="protein sequence ID" value="CAI6357724.1"/>
    <property type="molecule type" value="Genomic_DNA"/>
</dbReference>
<dbReference type="EMBL" id="CARXXK010000002">
    <property type="protein sequence ID" value="CAI6352786.1"/>
    <property type="molecule type" value="Genomic_DNA"/>
</dbReference>